<dbReference type="Proteomes" id="UP000614609">
    <property type="component" value="Unassembled WGS sequence"/>
</dbReference>
<organism evidence="1 3">
    <name type="scientific">Halarchaeum rubridurum</name>
    <dbReference type="NCBI Taxonomy" id="489911"/>
    <lineage>
        <taxon>Archaea</taxon>
        <taxon>Methanobacteriati</taxon>
        <taxon>Methanobacteriota</taxon>
        <taxon>Stenosarchaea group</taxon>
        <taxon>Halobacteria</taxon>
        <taxon>Halobacteriales</taxon>
        <taxon>Halobacteriaceae</taxon>
    </lineage>
</organism>
<dbReference type="Proteomes" id="UP000765891">
    <property type="component" value="Unassembled WGS sequence"/>
</dbReference>
<evidence type="ECO:0000313" key="2">
    <source>
        <dbReference type="EMBL" id="MBP1955928.1"/>
    </source>
</evidence>
<comment type="caution">
    <text evidence="1">The sequence shown here is derived from an EMBL/GenBank/DDBJ whole genome shotgun (WGS) entry which is preliminary data.</text>
</comment>
<gene>
    <name evidence="1" type="ORF">GCM10009017_26750</name>
    <name evidence="2" type="ORF">J2752_002859</name>
</gene>
<dbReference type="EMBL" id="JAGGKO010000008">
    <property type="protein sequence ID" value="MBP1955928.1"/>
    <property type="molecule type" value="Genomic_DNA"/>
</dbReference>
<evidence type="ECO:0000313" key="3">
    <source>
        <dbReference type="Proteomes" id="UP000614609"/>
    </source>
</evidence>
<protein>
    <submittedName>
        <fullName evidence="1">Uncharacterized protein</fullName>
    </submittedName>
</protein>
<dbReference type="EMBL" id="BMOO01000008">
    <property type="protein sequence ID" value="GGM75439.1"/>
    <property type="molecule type" value="Genomic_DNA"/>
</dbReference>
<keyword evidence="3" id="KW-1185">Reference proteome</keyword>
<reference evidence="1" key="2">
    <citation type="submission" date="2020-09" db="EMBL/GenBank/DDBJ databases">
        <authorList>
            <person name="Sun Q."/>
            <person name="Ohkuma M."/>
        </authorList>
    </citation>
    <scope>NUCLEOTIDE SEQUENCE</scope>
    <source>
        <strain evidence="1">JCM 16108</strain>
    </source>
</reference>
<reference evidence="1" key="1">
    <citation type="journal article" date="2014" name="Int. J. Syst. Evol. Microbiol.">
        <title>Complete genome sequence of Corynebacterium casei LMG S-19264T (=DSM 44701T), isolated from a smear-ripened cheese.</title>
        <authorList>
            <consortium name="US DOE Joint Genome Institute (JGI-PGF)"/>
            <person name="Walter F."/>
            <person name="Albersmeier A."/>
            <person name="Kalinowski J."/>
            <person name="Ruckert C."/>
        </authorList>
    </citation>
    <scope>NUCLEOTIDE SEQUENCE</scope>
    <source>
        <strain evidence="1">JCM 16108</strain>
    </source>
</reference>
<sequence length="49" mass="5357">MGALEELARLLLERVVDVEDARDPLHFPEAVAQVSLLFGTEPPTLLLAT</sequence>
<name>A0A830G4N9_9EURY</name>
<dbReference type="AlphaFoldDB" id="A0A830G4N9"/>
<reference evidence="2" key="3">
    <citation type="submission" date="2021-03" db="EMBL/GenBank/DDBJ databases">
        <title>Genomic Encyclopedia of Type Strains, Phase IV (KMG-IV): sequencing the most valuable type-strain genomes for metagenomic binning, comparative biology and taxonomic classification.</title>
        <authorList>
            <person name="Goeker M."/>
        </authorList>
    </citation>
    <scope>NUCLEOTIDE SEQUENCE</scope>
    <source>
        <strain evidence="2">DSM 22443</strain>
    </source>
</reference>
<accession>A0A830G4N9</accession>
<proteinExistence type="predicted"/>
<evidence type="ECO:0000313" key="1">
    <source>
        <dbReference type="EMBL" id="GGM75439.1"/>
    </source>
</evidence>